<feature type="region of interest" description="Disordered" evidence="1">
    <location>
        <begin position="1"/>
        <end position="79"/>
    </location>
</feature>
<dbReference type="Proteomes" id="UP001159405">
    <property type="component" value="Unassembled WGS sequence"/>
</dbReference>
<protein>
    <submittedName>
        <fullName evidence="2">Uncharacterized protein</fullName>
    </submittedName>
</protein>
<comment type="caution">
    <text evidence="2">The sequence shown here is derived from an EMBL/GenBank/DDBJ whole genome shotgun (WGS) entry which is preliminary data.</text>
</comment>
<gene>
    <name evidence="2" type="ORF">PLOB_00008661</name>
</gene>
<feature type="compositionally biased region" description="Polar residues" evidence="1">
    <location>
        <begin position="57"/>
        <end position="68"/>
    </location>
</feature>
<evidence type="ECO:0000256" key="1">
    <source>
        <dbReference type="SAM" id="MobiDB-lite"/>
    </source>
</evidence>
<evidence type="ECO:0000313" key="3">
    <source>
        <dbReference type="Proteomes" id="UP001159405"/>
    </source>
</evidence>
<evidence type="ECO:0000313" key="2">
    <source>
        <dbReference type="EMBL" id="CAH3167410.1"/>
    </source>
</evidence>
<organism evidence="2 3">
    <name type="scientific">Porites lobata</name>
    <dbReference type="NCBI Taxonomy" id="104759"/>
    <lineage>
        <taxon>Eukaryota</taxon>
        <taxon>Metazoa</taxon>
        <taxon>Cnidaria</taxon>
        <taxon>Anthozoa</taxon>
        <taxon>Hexacorallia</taxon>
        <taxon>Scleractinia</taxon>
        <taxon>Fungiina</taxon>
        <taxon>Poritidae</taxon>
        <taxon>Porites</taxon>
    </lineage>
</organism>
<name>A0ABN8QRN0_9CNID</name>
<proteinExistence type="predicted"/>
<sequence length="443" mass="50182">MAESVGENLSESSDDSSASYVLSSDSIPSSDSREEGESNEETPAASLSHEKRKPKRSGSSAAKSTRSGTRTKKGKDATLNDEEMETLVSWIFSSEESNKVETEVRATLKDDPQIKLEPERIKVVEHILGVAQKQLFQLLIAGFCRKFSTLAKEAFDSKDKYKKAAFSVSWMKFLANFHPGKPTQERMILERLLANLHTNSRDEVHCVVSVIHELVYSIIHEHVRLRKTESETAGEGINGRRCQLSKESDDTLYRYCGAALQRMIKLRKETLAGKKGRGDLSKQRKPVMEQELEILQQLVMKDKSAISSSLKNLDEGNVVFPRAEMITFLRSVDNEVREFATDSNLRRYPSKFLSMCQNAVLNNETLEMDFRLLVVSLTNLEDTDMEIMVGLFKDLVSKLANTRINEFMNARIERELKGQNKVVDADEMLRPRLKAYALATKRK</sequence>
<feature type="compositionally biased region" description="Low complexity" evidence="1">
    <location>
        <begin position="15"/>
        <end position="30"/>
    </location>
</feature>
<accession>A0ABN8QRN0</accession>
<reference evidence="2 3" key="1">
    <citation type="submission" date="2022-05" db="EMBL/GenBank/DDBJ databases">
        <authorList>
            <consortium name="Genoscope - CEA"/>
            <person name="William W."/>
        </authorList>
    </citation>
    <scope>NUCLEOTIDE SEQUENCE [LARGE SCALE GENOMIC DNA]</scope>
</reference>
<keyword evidence="3" id="KW-1185">Reference proteome</keyword>
<dbReference type="EMBL" id="CALNXK010000140">
    <property type="protein sequence ID" value="CAH3167410.1"/>
    <property type="molecule type" value="Genomic_DNA"/>
</dbReference>